<dbReference type="InterPro" id="IPR052718">
    <property type="entry name" value="NmrA-type_oxidoreductase"/>
</dbReference>
<evidence type="ECO:0000259" key="1">
    <source>
        <dbReference type="Pfam" id="PF13460"/>
    </source>
</evidence>
<comment type="caution">
    <text evidence="2">The sequence shown here is derived from an EMBL/GenBank/DDBJ whole genome shotgun (WGS) entry which is preliminary data.</text>
</comment>
<name>A0A6L7F1G4_9ACTN</name>
<proteinExistence type="predicted"/>
<reference evidence="2 3" key="1">
    <citation type="submission" date="2019-12" db="EMBL/GenBank/DDBJ databases">
        <authorList>
            <person name="Kun Z."/>
        </authorList>
    </citation>
    <scope>NUCLEOTIDE SEQUENCE [LARGE SCALE GENOMIC DNA]</scope>
    <source>
        <strain evidence="2 3">YIM 123512</strain>
    </source>
</reference>
<dbReference type="Gene3D" id="3.40.50.720">
    <property type="entry name" value="NAD(P)-binding Rossmann-like Domain"/>
    <property type="match status" value="1"/>
</dbReference>
<dbReference type="EMBL" id="WUEK01000006">
    <property type="protein sequence ID" value="MXG90272.1"/>
    <property type="molecule type" value="Genomic_DNA"/>
</dbReference>
<evidence type="ECO:0000313" key="2">
    <source>
        <dbReference type="EMBL" id="MXG90272.1"/>
    </source>
</evidence>
<dbReference type="AlphaFoldDB" id="A0A6L7F1G4"/>
<dbReference type="InterPro" id="IPR036291">
    <property type="entry name" value="NAD(P)-bd_dom_sf"/>
</dbReference>
<gene>
    <name evidence="2" type="ORF">GRQ65_12005</name>
</gene>
<dbReference type="Proteomes" id="UP000473325">
    <property type="component" value="Unassembled WGS sequence"/>
</dbReference>
<accession>A0A6L7F1G4</accession>
<dbReference type="Pfam" id="PF13460">
    <property type="entry name" value="NAD_binding_10"/>
    <property type="match status" value="1"/>
</dbReference>
<dbReference type="SUPFAM" id="SSF51735">
    <property type="entry name" value="NAD(P)-binding Rossmann-fold domains"/>
    <property type="match status" value="1"/>
</dbReference>
<protein>
    <submittedName>
        <fullName evidence="2">NAD(P)H-binding protein</fullName>
    </submittedName>
</protein>
<feature type="domain" description="NAD(P)-binding" evidence="1">
    <location>
        <begin position="6"/>
        <end position="143"/>
    </location>
</feature>
<dbReference type="PANTHER" id="PTHR47129">
    <property type="entry name" value="QUINONE OXIDOREDUCTASE 2"/>
    <property type="match status" value="1"/>
</dbReference>
<evidence type="ECO:0000313" key="3">
    <source>
        <dbReference type="Proteomes" id="UP000473325"/>
    </source>
</evidence>
<keyword evidence="3" id="KW-1185">Reference proteome</keyword>
<dbReference type="InterPro" id="IPR016040">
    <property type="entry name" value="NAD(P)-bd_dom"/>
</dbReference>
<dbReference type="Gene3D" id="3.90.25.10">
    <property type="entry name" value="UDP-galactose 4-epimerase, domain 1"/>
    <property type="match status" value="1"/>
</dbReference>
<sequence>MILVTGATGRLGGLVVERLLERHPASEVAVSVRDPERATALAERGVDVRRGDFADPASLGTAFAGVGTALVVSSGGLGEEGPRLHGAAITAAREAGVGRLVYTSHQGAGADSAFDPMHTHARTEELLAASGLRWTALRNGFYASTIAMLLQQARDGVLRIPGDGPVSWTTHEDLAEAAALVLLDDEAPDGPTPPLTAGRAVEVASAVGPEVRVELVDPDAHLAAMLGHGVPEDRARMVLGMFAAFAAGEFDVVDPHLAVLLGREPVSQPVSGPVSASAASGPAPR</sequence>
<organism evidence="2 3">
    <name type="scientific">Nocardioides flavescens</name>
    <dbReference type="NCBI Taxonomy" id="2691959"/>
    <lineage>
        <taxon>Bacteria</taxon>
        <taxon>Bacillati</taxon>
        <taxon>Actinomycetota</taxon>
        <taxon>Actinomycetes</taxon>
        <taxon>Propionibacteriales</taxon>
        <taxon>Nocardioidaceae</taxon>
        <taxon>Nocardioides</taxon>
    </lineage>
</organism>
<dbReference type="PANTHER" id="PTHR47129:SF1">
    <property type="entry name" value="NMRA-LIKE DOMAIN-CONTAINING PROTEIN"/>
    <property type="match status" value="1"/>
</dbReference>